<feature type="compositionally biased region" description="Basic residues" evidence="6">
    <location>
        <begin position="165"/>
        <end position="185"/>
    </location>
</feature>
<keyword evidence="3 7" id="KW-1133">Transmembrane helix</keyword>
<comment type="subcellular location">
    <subcellularLocation>
        <location evidence="1">Membrane</location>
        <topology evidence="1">Multi-pass membrane protein</topology>
    </subcellularLocation>
</comment>
<evidence type="ECO:0000259" key="8">
    <source>
        <dbReference type="Pfam" id="PF12129"/>
    </source>
</evidence>
<feature type="domain" description="PHTF1/2 N-terminal" evidence="8">
    <location>
        <begin position="1"/>
        <end position="157"/>
    </location>
</feature>
<sequence>MGIEDSFIWYQKKIGTYDKQQWETTIEQKIWNGLNHISMRNTKPNTNLIDLDLVRGSSFTKAKPQHGLVTVVKQATLRCMLLPLYSKWWIQRTSKMEFGIFLFLYLLLWLNISIYIVQGYASKDLDISKVLPYTEILIPFTMTWIMTLIFSQIVSTKPLCEAPKKTRTQKPKQFRKRRNQIRKSSSRVSFADLSSDAAMPKVTVTRPEEDATPGCSKEPSQKNEMAIPDVQVMDVPQHDSSVDVEKKPEETPEKKDAQNKGCFCEMKRTLSPLRLRRPRNLGEDDGFESLCGNGSRTSEEEVPTSPDCNVDRKCNLCMRQMQGVKKFQDNRSNSESRAFSSDSESETEMRRLPSTTRKIPYPQIESTLDDTEDEFTEHVDWMGVTTNSDDCSYSSDMDDVRNSASFKSSYEYSYTPTAILNPPSAKVSCTVWEGREIKKADLSMLDVSSAIIARVEAMPESMDYFYFGLCVSGVLAFLPILHRSARETITFAEFEHIIFNFNMEADFNRFYNIMGAILNDCYGTTFWERVFRIVASIQRCTLATFYFFLLSVAERTFKQRFLYAKLFSHLTSFRRARKSKLPHFRLNEVRNIKTWLSVRAYLKRRGPQRSVDVIVSTAFILMVILMSFLCIELLKDTLSLNVQSNVEALVWCFGLGILLLRFLTLGTKINKKYRNLSVLLTEQINLHLQMEQKPHKKEELTVANNVLKLAIDLLKELESPFKIIGLSANPIISNITKVVILSAFSGVLSDMLGFKLKLHKIKIK</sequence>
<dbReference type="InterPro" id="IPR039775">
    <property type="entry name" value="PHTF1/2"/>
</dbReference>
<evidence type="ECO:0000256" key="2">
    <source>
        <dbReference type="ARBA" id="ARBA00022692"/>
    </source>
</evidence>
<evidence type="ECO:0000256" key="5">
    <source>
        <dbReference type="ARBA" id="ARBA00023180"/>
    </source>
</evidence>
<feature type="transmembrane region" description="Helical" evidence="7">
    <location>
        <begin position="136"/>
        <end position="155"/>
    </location>
</feature>
<name>A0AAW1UN80_9CUCU</name>
<evidence type="ECO:0000256" key="1">
    <source>
        <dbReference type="ARBA" id="ARBA00004141"/>
    </source>
</evidence>
<gene>
    <name evidence="9" type="ORF">WA026_019762</name>
</gene>
<evidence type="ECO:0000256" key="3">
    <source>
        <dbReference type="ARBA" id="ARBA00022989"/>
    </source>
</evidence>
<evidence type="ECO:0000256" key="7">
    <source>
        <dbReference type="SAM" id="Phobius"/>
    </source>
</evidence>
<feature type="region of interest" description="Disordered" evidence="6">
    <location>
        <begin position="325"/>
        <end position="356"/>
    </location>
</feature>
<dbReference type="Proteomes" id="UP001431783">
    <property type="component" value="Unassembled WGS sequence"/>
</dbReference>
<evidence type="ECO:0000313" key="9">
    <source>
        <dbReference type="EMBL" id="KAK9882246.1"/>
    </source>
</evidence>
<protein>
    <recommendedName>
        <fullName evidence="8">PHTF1/2 N-terminal domain-containing protein</fullName>
    </recommendedName>
</protein>
<dbReference type="GO" id="GO:0016020">
    <property type="term" value="C:membrane"/>
    <property type="evidence" value="ECO:0007669"/>
    <property type="project" value="UniProtKB-SubCell"/>
</dbReference>
<dbReference type="PANTHER" id="PTHR12680:SF6">
    <property type="entry name" value="PROTEIN PHTF"/>
    <property type="match status" value="1"/>
</dbReference>
<dbReference type="PANTHER" id="PTHR12680">
    <property type="entry name" value="PUTATIVE HOMEODOMAIN TRANSCRIPTION FACTOR PHTF"/>
    <property type="match status" value="1"/>
</dbReference>
<proteinExistence type="predicted"/>
<evidence type="ECO:0000256" key="6">
    <source>
        <dbReference type="SAM" id="MobiDB-lite"/>
    </source>
</evidence>
<keyword evidence="10" id="KW-1185">Reference proteome</keyword>
<evidence type="ECO:0000256" key="4">
    <source>
        <dbReference type="ARBA" id="ARBA00023136"/>
    </source>
</evidence>
<dbReference type="Pfam" id="PF12129">
    <property type="entry name" value="PHTF1-2_N"/>
    <property type="match status" value="1"/>
</dbReference>
<organism evidence="9 10">
    <name type="scientific">Henosepilachna vigintioctopunctata</name>
    <dbReference type="NCBI Taxonomy" id="420089"/>
    <lineage>
        <taxon>Eukaryota</taxon>
        <taxon>Metazoa</taxon>
        <taxon>Ecdysozoa</taxon>
        <taxon>Arthropoda</taxon>
        <taxon>Hexapoda</taxon>
        <taxon>Insecta</taxon>
        <taxon>Pterygota</taxon>
        <taxon>Neoptera</taxon>
        <taxon>Endopterygota</taxon>
        <taxon>Coleoptera</taxon>
        <taxon>Polyphaga</taxon>
        <taxon>Cucujiformia</taxon>
        <taxon>Coccinelloidea</taxon>
        <taxon>Coccinellidae</taxon>
        <taxon>Epilachninae</taxon>
        <taxon>Epilachnini</taxon>
        <taxon>Henosepilachna</taxon>
    </lineage>
</organism>
<keyword evidence="5" id="KW-0325">Glycoprotein</keyword>
<comment type="caution">
    <text evidence="9">The sequence shown here is derived from an EMBL/GenBank/DDBJ whole genome shotgun (WGS) entry which is preliminary data.</text>
</comment>
<feature type="compositionally biased region" description="Basic and acidic residues" evidence="6">
    <location>
        <begin position="236"/>
        <end position="258"/>
    </location>
</feature>
<keyword evidence="4 7" id="KW-0472">Membrane</keyword>
<accession>A0AAW1UN80</accession>
<feature type="transmembrane region" description="Helical" evidence="7">
    <location>
        <begin position="464"/>
        <end position="481"/>
    </location>
</feature>
<dbReference type="InterPro" id="IPR021980">
    <property type="entry name" value="PHTF1/2_N"/>
</dbReference>
<evidence type="ECO:0000313" key="10">
    <source>
        <dbReference type="Proteomes" id="UP001431783"/>
    </source>
</evidence>
<feature type="transmembrane region" description="Helical" evidence="7">
    <location>
        <begin position="533"/>
        <end position="553"/>
    </location>
</feature>
<feature type="transmembrane region" description="Helical" evidence="7">
    <location>
        <begin position="98"/>
        <end position="116"/>
    </location>
</feature>
<dbReference type="AlphaFoldDB" id="A0AAW1UN80"/>
<dbReference type="EMBL" id="JARQZJ010000073">
    <property type="protein sequence ID" value="KAK9882246.1"/>
    <property type="molecule type" value="Genomic_DNA"/>
</dbReference>
<feature type="transmembrane region" description="Helical" evidence="7">
    <location>
        <begin position="613"/>
        <end position="634"/>
    </location>
</feature>
<dbReference type="GO" id="GO:0005783">
    <property type="term" value="C:endoplasmic reticulum"/>
    <property type="evidence" value="ECO:0007669"/>
    <property type="project" value="InterPro"/>
</dbReference>
<reference evidence="9 10" key="1">
    <citation type="submission" date="2023-03" db="EMBL/GenBank/DDBJ databases">
        <title>Genome insight into feeding habits of ladybird beetles.</title>
        <authorList>
            <person name="Li H.-S."/>
            <person name="Huang Y.-H."/>
            <person name="Pang H."/>
        </authorList>
    </citation>
    <scope>NUCLEOTIDE SEQUENCE [LARGE SCALE GENOMIC DNA]</scope>
    <source>
        <strain evidence="9">SYSU_2023b</strain>
        <tissue evidence="9">Whole body</tissue>
    </source>
</reference>
<feature type="region of interest" description="Disordered" evidence="6">
    <location>
        <begin position="164"/>
        <end position="258"/>
    </location>
</feature>
<feature type="transmembrane region" description="Helical" evidence="7">
    <location>
        <begin position="646"/>
        <end position="664"/>
    </location>
</feature>
<feature type="region of interest" description="Disordered" evidence="6">
    <location>
        <begin position="286"/>
        <end position="306"/>
    </location>
</feature>
<keyword evidence="2 7" id="KW-0812">Transmembrane</keyword>